<dbReference type="AlphaFoldDB" id="A0A1U7CSI9"/>
<reference evidence="2" key="1">
    <citation type="submission" date="2016-12" db="EMBL/GenBank/DDBJ databases">
        <title>Comparative genomics of four Isosphaeraceae planctomycetes: a common pool of plasmids and glycoside hydrolase genes.</title>
        <authorList>
            <person name="Ivanova A."/>
        </authorList>
    </citation>
    <scope>NUCLEOTIDE SEQUENCE [LARGE SCALE GENOMIC DNA]</scope>
    <source>
        <strain evidence="2">PX4</strain>
    </source>
</reference>
<evidence type="ECO:0008006" key="3">
    <source>
        <dbReference type="Google" id="ProtNLM"/>
    </source>
</evidence>
<evidence type="ECO:0000313" key="2">
    <source>
        <dbReference type="Proteomes" id="UP000186309"/>
    </source>
</evidence>
<accession>A0A1U7CSI9</accession>
<dbReference type="STRING" id="1387353.BSF38_03437"/>
<dbReference type="KEGG" id="pbor:BSF38_03437"/>
<organism evidence="1 2">
    <name type="scientific">Paludisphaera borealis</name>
    <dbReference type="NCBI Taxonomy" id="1387353"/>
    <lineage>
        <taxon>Bacteria</taxon>
        <taxon>Pseudomonadati</taxon>
        <taxon>Planctomycetota</taxon>
        <taxon>Planctomycetia</taxon>
        <taxon>Isosphaerales</taxon>
        <taxon>Isosphaeraceae</taxon>
        <taxon>Paludisphaera</taxon>
    </lineage>
</organism>
<sequence length="367" mass="39546">MNTVTTTPSHWLLGLGLAICPWLAGAAPAGEVLVKPITFPAAFHDRAEASGALEPLDRVLEASAVEPIGDGRLVLIAHDKKVPLRVIETATGRPVGAPLVSPRFPEETPKSSKWEAMAKDSDGTFYVVGSHSGKTDDERSQHAKLFRFRLAEAGAPTIDDGSVASWRLDAALIQSLRSLGLSQTAVDQRKIEGLAIRETVSEAAGKPRRELVIGLRQPDDLVRAFAADLSANPAEAVELSLAPLFAFEPGTREGVRSQLTSLEYLPAWKGFLVVTTTEDELNAFHGNTLWFVADDRIAEAKGAPVQAEKLWVFEAAMKAEGLCILPTAAADSSTVRLLIVYDNDAHATHIPSRFQVVELTRTSRSAF</sequence>
<dbReference type="Proteomes" id="UP000186309">
    <property type="component" value="Chromosome"/>
</dbReference>
<gene>
    <name evidence="1" type="ORF">BSF38_03437</name>
</gene>
<dbReference type="EMBL" id="CP019082">
    <property type="protein sequence ID" value="APW61907.1"/>
    <property type="molecule type" value="Genomic_DNA"/>
</dbReference>
<name>A0A1U7CSI9_9BACT</name>
<protein>
    <recommendedName>
        <fullName evidence="3">Phytase-like domain-containing protein</fullName>
    </recommendedName>
</protein>
<proteinExistence type="predicted"/>
<evidence type="ECO:0000313" key="1">
    <source>
        <dbReference type="EMBL" id="APW61907.1"/>
    </source>
</evidence>
<keyword evidence="2" id="KW-1185">Reference proteome</keyword>